<dbReference type="EMBL" id="SHNP01000001">
    <property type="protein sequence ID" value="MCX2972431.1"/>
    <property type="molecule type" value="Genomic_DNA"/>
</dbReference>
<keyword evidence="1" id="KW-0812">Transmembrane</keyword>
<evidence type="ECO:0000313" key="3">
    <source>
        <dbReference type="Proteomes" id="UP001143307"/>
    </source>
</evidence>
<evidence type="ECO:0000313" key="2">
    <source>
        <dbReference type="EMBL" id="MCX2972431.1"/>
    </source>
</evidence>
<protein>
    <submittedName>
        <fullName evidence="2">DUF3014 domain-containing protein</fullName>
    </submittedName>
</protein>
<accession>A0ABT3SR24</accession>
<dbReference type="RefSeq" id="WP_279251448.1">
    <property type="nucleotide sequence ID" value="NZ_SHNP01000001.1"/>
</dbReference>
<name>A0ABT3SR24_9GAMM</name>
<dbReference type="InterPro" id="IPR021382">
    <property type="entry name" value="DUF3014"/>
</dbReference>
<dbReference type="Proteomes" id="UP001143307">
    <property type="component" value="Unassembled WGS sequence"/>
</dbReference>
<comment type="caution">
    <text evidence="2">The sequence shown here is derived from an EMBL/GenBank/DDBJ whole genome shotgun (WGS) entry which is preliminary data.</text>
</comment>
<keyword evidence="1" id="KW-0472">Membrane</keyword>
<evidence type="ECO:0000256" key="1">
    <source>
        <dbReference type="SAM" id="Phobius"/>
    </source>
</evidence>
<reference evidence="2" key="1">
    <citation type="submission" date="2019-02" db="EMBL/GenBank/DDBJ databases">
        <authorList>
            <person name="Li S.-H."/>
        </authorList>
    </citation>
    <scope>NUCLEOTIDE SEQUENCE</scope>
    <source>
        <strain evidence="2">IMCC8485</strain>
    </source>
</reference>
<dbReference type="Pfam" id="PF11219">
    <property type="entry name" value="DUF3014"/>
    <property type="match status" value="1"/>
</dbReference>
<proteinExistence type="predicted"/>
<keyword evidence="1" id="KW-1133">Transmembrane helix</keyword>
<feature type="transmembrane region" description="Helical" evidence="1">
    <location>
        <begin position="21"/>
        <end position="39"/>
    </location>
</feature>
<keyword evidence="3" id="KW-1185">Reference proteome</keyword>
<sequence>MQVDSEDRYVEEAGHGGIPKLPLALGVLALIIGVAWYFSGDTSQSETAPAELVVPVPAESPPPLEPETPPAPDIPALSPVTVIAERIDPNAIVIPEPELTLADSDPMVREVLNESLADSVFEQALRQDDLLERGTAFIDAAAKGSILNKVFPLPPLEGKYSVVEVAGKTVADPASYQRYDAYAAAVGALNPQRLAAAFHQFRPLLEQAYANLGFEADDMDNSLIRALDQVIAAPVLEKPATLVMDITTYTYEDESLENLSPIAKQLIRMGPENQAVIQAQASALRAALLGK</sequence>
<gene>
    <name evidence="2" type="ORF">EYC87_02355</name>
</gene>
<organism evidence="2 3">
    <name type="scientific">Candidatus Seongchinamella marina</name>
    <dbReference type="NCBI Taxonomy" id="2518990"/>
    <lineage>
        <taxon>Bacteria</taxon>
        <taxon>Pseudomonadati</taxon>
        <taxon>Pseudomonadota</taxon>
        <taxon>Gammaproteobacteria</taxon>
        <taxon>Cellvibrionales</taxon>
        <taxon>Halieaceae</taxon>
        <taxon>Seongchinamella</taxon>
    </lineage>
</organism>